<feature type="region of interest" description="Disordered" evidence="6">
    <location>
        <begin position="1186"/>
        <end position="1234"/>
    </location>
</feature>
<keyword evidence="3" id="KW-0832">Ubl conjugation</keyword>
<accession>A0ABQ8US62</accession>
<feature type="compositionally biased region" description="Polar residues" evidence="6">
    <location>
        <begin position="1195"/>
        <end position="1205"/>
    </location>
</feature>
<feature type="region of interest" description="Disordered" evidence="6">
    <location>
        <begin position="590"/>
        <end position="610"/>
    </location>
</feature>
<evidence type="ECO:0000256" key="4">
    <source>
        <dbReference type="ARBA" id="ARBA00023242"/>
    </source>
</evidence>
<evidence type="ECO:0000256" key="6">
    <source>
        <dbReference type="SAM" id="MobiDB-lite"/>
    </source>
</evidence>
<organism evidence="7 8">
    <name type="scientific">Paratrimastix pyriformis</name>
    <dbReference type="NCBI Taxonomy" id="342808"/>
    <lineage>
        <taxon>Eukaryota</taxon>
        <taxon>Metamonada</taxon>
        <taxon>Preaxostyla</taxon>
        <taxon>Paratrimastigidae</taxon>
        <taxon>Paratrimastix</taxon>
    </lineage>
</organism>
<evidence type="ECO:0000256" key="2">
    <source>
        <dbReference type="ARBA" id="ARBA00022499"/>
    </source>
</evidence>
<keyword evidence="2" id="KW-1017">Isopeptide bond</keyword>
<feature type="region of interest" description="Disordered" evidence="6">
    <location>
        <begin position="491"/>
        <end position="516"/>
    </location>
</feature>
<feature type="compositionally biased region" description="Low complexity" evidence="6">
    <location>
        <begin position="1209"/>
        <end position="1234"/>
    </location>
</feature>
<comment type="subcellular location">
    <subcellularLocation>
        <location evidence="1">Nucleus</location>
    </subcellularLocation>
</comment>
<keyword evidence="8" id="KW-1185">Reference proteome</keyword>
<evidence type="ECO:0000256" key="5">
    <source>
        <dbReference type="ARBA" id="ARBA00093456"/>
    </source>
</evidence>
<dbReference type="EMBL" id="JAPMOS010000009">
    <property type="protein sequence ID" value="KAJ4461178.1"/>
    <property type="molecule type" value="Genomic_DNA"/>
</dbReference>
<dbReference type="PANTHER" id="PTHR32086">
    <property type="entry name" value="FANCONI ANEMIA GROUP D2 PROTEIN"/>
    <property type="match status" value="1"/>
</dbReference>
<evidence type="ECO:0000313" key="8">
    <source>
        <dbReference type="Proteomes" id="UP001141327"/>
    </source>
</evidence>
<evidence type="ECO:0000313" key="7">
    <source>
        <dbReference type="EMBL" id="KAJ4461178.1"/>
    </source>
</evidence>
<reference evidence="7" key="1">
    <citation type="journal article" date="2022" name="bioRxiv">
        <title>Genomics of Preaxostyla Flagellates Illuminates Evolutionary Transitions and the Path Towards Mitochondrial Loss.</title>
        <authorList>
            <person name="Novak L.V.F."/>
            <person name="Treitli S.C."/>
            <person name="Pyrih J."/>
            <person name="Halakuc P."/>
            <person name="Pipaliya S.V."/>
            <person name="Vacek V."/>
            <person name="Brzon O."/>
            <person name="Soukal P."/>
            <person name="Eme L."/>
            <person name="Dacks J.B."/>
            <person name="Karnkowska A."/>
            <person name="Elias M."/>
            <person name="Hampl V."/>
        </authorList>
    </citation>
    <scope>NUCLEOTIDE SEQUENCE</scope>
    <source>
        <strain evidence="7">RCP-MX</strain>
    </source>
</reference>
<proteinExistence type="inferred from homology"/>
<dbReference type="InterPro" id="IPR029448">
    <property type="entry name" value="FANCD2"/>
</dbReference>
<sequence length="1424" mass="151381">MAASRPARSGSGGDFLNPLADCGIRYSSGFALTADSIVSVRTALAERLSDDDARVAFLRAFRNLNTSSIIASITPCRMSSGGSNLSADSVAKILLTVEVVQQEALEALLNWMATFLKQFDPKHKEYKQRDRLSDSILDVLASVDTIPRPDIVSRALVGILTQAATPPEFQARLLKELPGILPDSEHVALAQQIRPLLKTAPHLLTSVLACLGSLSPTVDSTRELLQEALDALPAAPREHWGALVRFLLELVPCRPAAFAQHLGPVLAAGGGAGGAGMGPVDMPGGAAVDLALVRALKECFVRRGELRETYIEVCKRSDATLLDLWILACLHSAPFHRRATETTFRNLLAAQAQANLPALVSLMERAFAPGYGPALHEVLPSVTALAGVLLCATDLPPTPIQRAGAALYLAAFECAGALPGARYEVVTSLLSGVSGPGVGLVMETIEQLCARHRDEMEPFEPALASLLEYPFRPQHTIRLITALSILAYRQPPPHLTDPDHHQQQQPGSGSGGGGSAVSDLAVVAAKKMAALPHRRQAGVGGAVRLMEEMARARVDAKELIDLFESTLRACSGCPVAQALFFDSLAARLDRRPPETGPEEDQRRSPLFDSPEFARHVADATGGFLRRAVIEEPVDRIVGQEDIPGVPSWIGRQDDGTDGDAAKPPLTSVHLMRTYAASPVDLYLLAAATHLWVPLHGRIAPADAQEDASTLLGASLVLFSHDDAVEAYAKEADHEAATGTSGAPQRPLTYCWLLLGAINWSREMINLFAGPSPDPNLLWRRVACAADLERQLLYWLEHAPTFGTLLARVLDPTGCFGGTAKPPSRAASRADPLAGSTATAAAGKRTEKAKQAIGTTLMWYVRKHMRPLRESAQRALLAQLGSAALLASLPPVSSLHWVIRELCLCTPAPSPPLASTHPTSAPPAQVLYSNPPGWPSATSVATALRHPASAHVLTAPTASLLAALPAGLPPMMMMSMVRPSATAAAPTGPSVAHAHSLARVLSILSPTLHRLYAWRGSHSDFLQAIATADPPDLPDAALADGSDSNRDLGREDLALLGQTNPELAGRRVLICDTFVLLLQLCCRTLMRGWAKPVTPDESGLAAGVSGPLQRAFLEGFCAGSFGERAAGGAVATWAEVPLEELREWTADGMVRCLLKHPGNPAVCMQAPVLGAQIIKLTSLLGPTIIRAAGGGRTGRPQSESAPNTASAVGPESLPDSAASAAAAETAAAPGGAAPPKKSPILPEILLTVDWPKSRLPRSDITSGCTRAVFIGKGASRLAKVERYFLQAFQHRVAWIAGPTVAPQVFRVMTEQLAAWMGTIAADMAPADPAYVLRQATEGARCLNSLAAMACAEKHPRPFVQAVFRGMSEIIHRKGGPPLRGAYPASRPSRVFPSSRLGQAPLLPYPVRLIFHFFKRTIKSRQPRQH</sequence>
<name>A0ABQ8US62_9EUKA</name>
<comment type="caution">
    <text evidence="7">The sequence shown here is derived from an EMBL/GenBank/DDBJ whole genome shotgun (WGS) entry which is preliminary data.</text>
</comment>
<comment type="similarity">
    <text evidence="5">Belongs to the Fanconi anemia protein FANCD2 family.</text>
</comment>
<keyword evidence="4" id="KW-0539">Nucleus</keyword>
<protein>
    <submittedName>
        <fullName evidence="7">Uncharacterized protein</fullName>
    </submittedName>
</protein>
<gene>
    <name evidence="7" type="ORF">PAPYR_2643</name>
</gene>
<dbReference type="Proteomes" id="UP001141327">
    <property type="component" value="Unassembled WGS sequence"/>
</dbReference>
<dbReference type="PANTHER" id="PTHR32086:SF0">
    <property type="entry name" value="FANCONI ANEMIA GROUP D2 PROTEIN"/>
    <property type="match status" value="1"/>
</dbReference>
<feature type="region of interest" description="Disordered" evidence="6">
    <location>
        <begin position="819"/>
        <end position="846"/>
    </location>
</feature>
<evidence type="ECO:0000256" key="3">
    <source>
        <dbReference type="ARBA" id="ARBA00022843"/>
    </source>
</evidence>
<evidence type="ECO:0000256" key="1">
    <source>
        <dbReference type="ARBA" id="ARBA00004123"/>
    </source>
</evidence>